<dbReference type="InParanoid" id="K4B1X6"/>
<dbReference type="Gramene" id="Solyc01g104010.2.1">
    <property type="protein sequence ID" value="Solyc01g104010.2.1"/>
    <property type="gene ID" value="Solyc01g104010.2"/>
</dbReference>
<accession>K4B1X6</accession>
<dbReference type="AlphaFoldDB" id="K4B1X6"/>
<evidence type="ECO:0000313" key="2">
    <source>
        <dbReference type="EnsemblPlants" id="Solyc01g104010.2.1"/>
    </source>
</evidence>
<dbReference type="PaxDb" id="4081-Solyc01g104010.2.1"/>
<reference evidence="2" key="2">
    <citation type="submission" date="2015-06" db="UniProtKB">
        <authorList>
            <consortium name="EnsemblPlants"/>
        </authorList>
    </citation>
    <scope>IDENTIFICATION</scope>
    <source>
        <strain evidence="2">cv. Heinz 1706</strain>
    </source>
</reference>
<dbReference type="PhylomeDB" id="K4B1X6"/>
<dbReference type="HOGENOM" id="CLU_056268_0_0_1"/>
<sequence>QQKEKEKIFMMSHSSSTTSVNGFYNFLTRGLDNLDHLFLSQNFMSFHFLQHVLSSLRSFHSQLTLLVQKLHLPVGEKWLDEYMDESSRLWEACHVLKSAITSMENYYTAGANFASSLDDHHILNPLLSRQVIRAINRCQREIVGLEEENKSLMETRMQDLSLNFDENVLIGSKFNGFSGFRGVLYAMKNVSSLLLVILVSGLVYCWPQTSFYQSGSNEGNMVFGSSFMVSTSRLYQRVAAEVNQAEGQLPGILLFEYRRARVAMAELKIEVERAKECGVVLSQVDIHDKIENLKDCFGMLKCGAESIIGQLDDFFDEIVEGRKKLLDLCTHR</sequence>
<keyword evidence="1" id="KW-0175">Coiled coil</keyword>
<protein>
    <submittedName>
        <fullName evidence="2">Uncharacterized protein</fullName>
    </submittedName>
</protein>
<proteinExistence type="predicted"/>
<dbReference type="PANTHER" id="PTHR31509">
    <property type="entry name" value="BPS1-LIKE PROTEIN"/>
    <property type="match status" value="1"/>
</dbReference>
<evidence type="ECO:0000313" key="3">
    <source>
        <dbReference type="Proteomes" id="UP000004994"/>
    </source>
</evidence>
<dbReference type="Proteomes" id="UP000004994">
    <property type="component" value="Chromosome 1"/>
</dbReference>
<dbReference type="STRING" id="4081.K4B1X6"/>
<dbReference type="eggNOG" id="ENOG502QQNX">
    <property type="taxonomic scope" value="Eukaryota"/>
</dbReference>
<dbReference type="OMA" id="CWPQTSF"/>
<reference evidence="2" key="1">
    <citation type="journal article" date="2012" name="Nature">
        <title>The tomato genome sequence provides insights into fleshy fruit evolution.</title>
        <authorList>
            <consortium name="Tomato Genome Consortium"/>
        </authorList>
    </citation>
    <scope>NUCLEOTIDE SEQUENCE [LARGE SCALE GENOMIC DNA]</scope>
    <source>
        <strain evidence="2">cv. Heinz 1706</strain>
    </source>
</reference>
<feature type="coiled-coil region" evidence="1">
    <location>
        <begin position="128"/>
        <end position="155"/>
    </location>
</feature>
<dbReference type="FunCoup" id="K4B1X6">
    <property type="interactions" value="933"/>
</dbReference>
<name>K4B1X6_SOLLC</name>
<dbReference type="EnsemblPlants" id="Solyc01g104010.2.1">
    <property type="protein sequence ID" value="Solyc01g104010.2.1"/>
    <property type="gene ID" value="Solyc01g104010.2"/>
</dbReference>
<evidence type="ECO:0000256" key="1">
    <source>
        <dbReference type="SAM" id="Coils"/>
    </source>
</evidence>
<keyword evidence="3" id="KW-1185">Reference proteome</keyword>
<organism evidence="2">
    <name type="scientific">Solanum lycopersicum</name>
    <name type="common">Tomato</name>
    <name type="synonym">Lycopersicon esculentum</name>
    <dbReference type="NCBI Taxonomy" id="4081"/>
    <lineage>
        <taxon>Eukaryota</taxon>
        <taxon>Viridiplantae</taxon>
        <taxon>Streptophyta</taxon>
        <taxon>Embryophyta</taxon>
        <taxon>Tracheophyta</taxon>
        <taxon>Spermatophyta</taxon>
        <taxon>Magnoliopsida</taxon>
        <taxon>eudicotyledons</taxon>
        <taxon>Gunneridae</taxon>
        <taxon>Pentapetalae</taxon>
        <taxon>asterids</taxon>
        <taxon>lamiids</taxon>
        <taxon>Solanales</taxon>
        <taxon>Solanaceae</taxon>
        <taxon>Solanoideae</taxon>
        <taxon>Solaneae</taxon>
        <taxon>Solanum</taxon>
        <taxon>Solanum subgen. Lycopersicon</taxon>
    </lineage>
</organism>